<feature type="transmembrane region" description="Helical" evidence="1">
    <location>
        <begin position="91"/>
        <end position="113"/>
    </location>
</feature>
<evidence type="ECO:0000259" key="2">
    <source>
        <dbReference type="Pfam" id="PF22954"/>
    </source>
</evidence>
<protein>
    <submittedName>
        <fullName evidence="3">Putative conserved plasma membrane protein</fullName>
    </submittedName>
</protein>
<sequence>MEKIPTVNNCCWFFDVETGTKIIGYLEAIVYAIWFTLDVIGVIQFKRNEGSGHSEFWGAAIFGIVINVFMFIIACLLLVGVYKHKILYVKTWLIVQSLMLIMMVIQLVLIILSFNIGGIISHLISICILCYFLVVVLSYYRGMPSNTSATTY</sequence>
<feature type="transmembrane region" description="Helical" evidence="1">
    <location>
        <begin position="56"/>
        <end position="79"/>
    </location>
</feature>
<feature type="domain" description="DUF7027" evidence="2">
    <location>
        <begin position="18"/>
        <end position="113"/>
    </location>
</feature>
<keyword evidence="1" id="KW-1133">Transmembrane helix</keyword>
<dbReference type="Pfam" id="PF22954">
    <property type="entry name" value="DUF7027"/>
    <property type="match status" value="1"/>
</dbReference>
<evidence type="ECO:0000313" key="3">
    <source>
        <dbReference type="EMBL" id="JAC18631.1"/>
    </source>
</evidence>
<evidence type="ECO:0000256" key="1">
    <source>
        <dbReference type="SAM" id="Phobius"/>
    </source>
</evidence>
<dbReference type="EMBL" id="GBBI01000081">
    <property type="protein sequence ID" value="JAC18631.1"/>
    <property type="molecule type" value="mRNA"/>
</dbReference>
<feature type="transmembrane region" description="Helical" evidence="1">
    <location>
        <begin position="22"/>
        <end position="44"/>
    </location>
</feature>
<proteinExistence type="evidence at transcript level"/>
<dbReference type="InterPro" id="IPR054291">
    <property type="entry name" value="DUF7027"/>
</dbReference>
<dbReference type="PANTHER" id="PTHR34609:SF17">
    <property type="entry name" value="GEO08273P1-RELATED"/>
    <property type="match status" value="1"/>
</dbReference>
<reference evidence="3" key="1">
    <citation type="journal article" date="2014" name="PLoS Negl. Trop. Dis.">
        <title>An updated insight into the Sialotranscriptome of Triatoma infestans: developmental stage and geographic variations.</title>
        <authorList>
            <person name="Schwarz A."/>
            <person name="Medrano-Mercado N."/>
            <person name="Schaub G.A."/>
            <person name="Struchiner C.J."/>
            <person name="Bargues M.D."/>
            <person name="Levy M.Z."/>
            <person name="Ribeiro J.M."/>
        </authorList>
    </citation>
    <scope>NUCLEOTIDE SEQUENCE</scope>
    <source>
        <strain evidence="3">Chile</strain>
        <tissue evidence="3">Salivary glands</tissue>
    </source>
</reference>
<organism evidence="3">
    <name type="scientific">Triatoma infestans</name>
    <name type="common">Assassin bug</name>
    <dbReference type="NCBI Taxonomy" id="30076"/>
    <lineage>
        <taxon>Eukaryota</taxon>
        <taxon>Metazoa</taxon>
        <taxon>Ecdysozoa</taxon>
        <taxon>Arthropoda</taxon>
        <taxon>Hexapoda</taxon>
        <taxon>Insecta</taxon>
        <taxon>Pterygota</taxon>
        <taxon>Neoptera</taxon>
        <taxon>Paraneoptera</taxon>
        <taxon>Hemiptera</taxon>
        <taxon>Heteroptera</taxon>
        <taxon>Panheteroptera</taxon>
        <taxon>Cimicomorpha</taxon>
        <taxon>Reduviidae</taxon>
        <taxon>Triatominae</taxon>
        <taxon>Triatoma</taxon>
    </lineage>
</organism>
<name>A0A023FAT9_TRIIF</name>
<dbReference type="InterPro" id="IPR053077">
    <property type="entry name" value="MARVEL_domain_protein_3"/>
</dbReference>
<accession>A0A023FAT9</accession>
<keyword evidence="1" id="KW-0472">Membrane</keyword>
<dbReference type="AlphaFoldDB" id="A0A023FAT9"/>
<feature type="transmembrane region" description="Helical" evidence="1">
    <location>
        <begin position="119"/>
        <end position="140"/>
    </location>
</feature>
<keyword evidence="1" id="KW-0812">Transmembrane</keyword>
<dbReference type="PANTHER" id="PTHR34609">
    <property type="entry name" value="GEO08273P1-RELATED"/>
    <property type="match status" value="1"/>
</dbReference>